<evidence type="ECO:0000256" key="1">
    <source>
        <dbReference type="SAM" id="MobiDB-lite"/>
    </source>
</evidence>
<organism evidence="2 3">
    <name type="scientific">Pseudomonas shahriarae</name>
    <dbReference type="NCBI Taxonomy" id="2745512"/>
    <lineage>
        <taxon>Bacteria</taxon>
        <taxon>Pseudomonadati</taxon>
        <taxon>Pseudomonadota</taxon>
        <taxon>Gammaproteobacteria</taxon>
        <taxon>Pseudomonadales</taxon>
        <taxon>Pseudomonadaceae</taxon>
        <taxon>Pseudomonas</taxon>
    </lineage>
</organism>
<keyword evidence="3" id="KW-1185">Reference proteome</keyword>
<evidence type="ECO:0008006" key="4">
    <source>
        <dbReference type="Google" id="ProtNLM"/>
    </source>
</evidence>
<evidence type="ECO:0000313" key="3">
    <source>
        <dbReference type="Proteomes" id="UP001148189"/>
    </source>
</evidence>
<sequence>MNSIESRLPSFSNATRSFAEPPPESGAAHSSSRSRRDAVDVTAHELENARQLVQDSDRELAKQYALTLAFHETSNEPAADFDPSKMTVNNIPPYSTFGRAWKKFNDALKAEPFATFAKNNTINTQNFTWTPSSASLDFEIRGASGHFSKYTPGWEAASADVAAAARALEPSAEHSFAHTGEHSAPLALIGDFYGHDAYSTKSQRSASIEQLLTQQSFPSLLPANTNSLQAAHIVEQQRQTAEVLAKEPASVPLEQTPSAQVDEADRELAQNTATALLTLRKETRPAAALPPARRLFLELPPLSTLAQTFKAFNEALSSEAFLDFVEKNNLVVANLRVDPTTGNLLVRSPKGSDAPPKMFTRDDSSGWAQVAPAIVALAKKLSAGTGALVPCFNVETASLGQVLSFYGEPPADPSLQGVLKQSSALNRNGFSALTSAAHDPRSREVKQNQLAVKQQLDQQAAADKPITIPPRRSPTAEIARQQFAGEPGLQAVVGRLLTDAIKSASPGLDFDINQVDLAQPDPDNPGQFKRKPLTTLALEYLVDGAVPDLPANSKLVDTRPDVLTHTGNTPDTPLAVDMGAIQSAFRALPGQLAQALTTDVSNYWDQPAFGAPTRASLSPFAGSRRTLISNLLRDNLRLAILKQPGLDDLQRETLDLMVRYPNGSTRPGSNDSAEVTVFNLGSISEPNQGAIESTSANLLIQRHVGERTILLLCEPSGKVTPYDSYAAFNAARERQLKAQAPEQRLLNTLRKVDGNAFQIQAETVITQRLDNSLAPDPSWLNLDTLDRPSRKTPNWLSNATEAERVVLRELSLQLASITQRNKGRTYNSDIPDIRPFAEQAFDQLKAVSHPAKNLEVVFKVPVGGNSPGGVVSGSLHRERMSMTDVLLKNLSGLPSRDVEVYLKPGNTRVPELEKDGELQKLIEKVDVGKSYPELLKRELLDDPVKKAQRQSLFAQQVPVELQIKALELAVNKQSGFDTTGLRYVQAAVNPQPGAQTVDGKEIVVRPLAFIAGPGATPEVVDNMYLIEPEDSSGGPHILYRPLIADAPLLQFPTRQALLEAIQQPGRLQNDILAWFPDNATRDYYKAWSFKEPSTQTTSLFGVGDGETVPAAPTLAVGGYAAADALKAKLQTGQLMNHLYDANAQGLISMAEQQSVSDAESRWATLKEGGYLLLNAVLPALRGPGAAIGTALQFQGILSDLQTLADNATPDKETAMSDLLLNFAMLVTHSRARSSRRPVDPPPTPEVTQAALRSGSHNSIIEAPNGEKVRRLIVMKGNMQKMQLIKGNLFSFEDEYKGKPRLNINAHGRDLSFREQLSGKSSTILYDGAEHTAEQLHAHLLAKGIDPSQFDNVRLLVCYSGNGAENSFAAEFQRLINKPVKAFVGTVTVTPSPELVTAEFKTGIQMHGTQKGPKLVSDTYAQYDSVDTVKDRTGISLIRNPLEYVLFSYYPVYFPPRTGATAANR</sequence>
<comment type="caution">
    <text evidence="2">The sequence shown here is derived from an EMBL/GenBank/DDBJ whole genome shotgun (WGS) entry which is preliminary data.</text>
</comment>
<proteinExistence type="predicted"/>
<feature type="region of interest" description="Disordered" evidence="1">
    <location>
        <begin position="1"/>
        <end position="39"/>
    </location>
</feature>
<protein>
    <recommendedName>
        <fullName evidence="4">Peptidase C80 domain-containing protein</fullName>
    </recommendedName>
</protein>
<dbReference type="RefSeq" id="WP_273866792.1">
    <property type="nucleotide sequence ID" value="NZ_JAMDHD010000035.1"/>
</dbReference>
<feature type="compositionally biased region" description="Polar residues" evidence="1">
    <location>
        <begin position="1"/>
        <end position="16"/>
    </location>
</feature>
<dbReference type="EMBL" id="JAMDHD010000035">
    <property type="protein sequence ID" value="MDD0987691.1"/>
    <property type="molecule type" value="Genomic_DNA"/>
</dbReference>
<gene>
    <name evidence="2" type="ORF">M5G21_22310</name>
</gene>
<accession>A0ABT5NGM2</accession>
<feature type="region of interest" description="Disordered" evidence="1">
    <location>
        <begin position="1231"/>
        <end position="1252"/>
    </location>
</feature>
<name>A0ABT5NGM2_9PSED</name>
<evidence type="ECO:0000313" key="2">
    <source>
        <dbReference type="EMBL" id="MDD0987691.1"/>
    </source>
</evidence>
<dbReference type="Proteomes" id="UP001148189">
    <property type="component" value="Unassembled WGS sequence"/>
</dbReference>
<reference evidence="2" key="1">
    <citation type="submission" date="2022-05" db="EMBL/GenBank/DDBJ databases">
        <title>Novel Pseudomonas spp. Isolated from a Rainbow Trout Aquaculture Facility.</title>
        <authorList>
            <person name="Testerman T."/>
            <person name="Graf J."/>
        </authorList>
    </citation>
    <scope>NUCLEOTIDE SEQUENCE</scope>
    <source>
        <strain evidence="2">ID1050</strain>
    </source>
</reference>